<evidence type="ECO:0000256" key="1">
    <source>
        <dbReference type="SAM" id="MobiDB-lite"/>
    </source>
</evidence>
<feature type="compositionally biased region" description="Acidic residues" evidence="1">
    <location>
        <begin position="165"/>
        <end position="174"/>
    </location>
</feature>
<evidence type="ECO:0000313" key="3">
    <source>
        <dbReference type="Proteomes" id="UP000553632"/>
    </source>
</evidence>
<feature type="region of interest" description="Disordered" evidence="1">
    <location>
        <begin position="159"/>
        <end position="207"/>
    </location>
</feature>
<comment type="caution">
    <text evidence="2">The sequence shown here is derived from an EMBL/GenBank/DDBJ whole genome shotgun (WGS) entry which is preliminary data.</text>
</comment>
<accession>A0A7J6RJY4</accession>
<sequence length="207" mass="23241">MAINAYNRCPHASLEGSSPAECLVGRNIRTEFCMPVKVPPPEPSSDLVVFQKGQLVWLLKPKAERRSGERFYPYQYVIIECSPYAYKLVRSDGHSNQVTATVDRLVLCRHQPLHEPVIPVDSHSSSSTTNADNPMSSLFVDPLIYDDTSSVDDVQHEHLPQMDSPQEDDLDADDAVLPSRSRHPPVRFEPGGDPRQMSFDIEDNRIA</sequence>
<reference evidence="2 3" key="1">
    <citation type="submission" date="2020-04" db="EMBL/GenBank/DDBJ databases">
        <title>Perkinsus olseni comparative genomics.</title>
        <authorList>
            <person name="Bogema D.R."/>
        </authorList>
    </citation>
    <scope>NUCLEOTIDE SEQUENCE [LARGE SCALE GENOMIC DNA]</scope>
    <source>
        <strain evidence="2 3">ATCC PRA-207</strain>
    </source>
</reference>
<proteinExistence type="predicted"/>
<keyword evidence="3" id="KW-1185">Reference proteome</keyword>
<organism evidence="2 3">
    <name type="scientific">Perkinsus olseni</name>
    <name type="common">Perkinsus atlanticus</name>
    <dbReference type="NCBI Taxonomy" id="32597"/>
    <lineage>
        <taxon>Eukaryota</taxon>
        <taxon>Sar</taxon>
        <taxon>Alveolata</taxon>
        <taxon>Perkinsozoa</taxon>
        <taxon>Perkinsea</taxon>
        <taxon>Perkinsida</taxon>
        <taxon>Perkinsidae</taxon>
        <taxon>Perkinsus</taxon>
    </lineage>
</organism>
<dbReference type="AlphaFoldDB" id="A0A7J6RJY4"/>
<dbReference type="OMA" id="MAINAYN"/>
<dbReference type="EMBL" id="JABANO010024921">
    <property type="protein sequence ID" value="KAF4721139.1"/>
    <property type="molecule type" value="Genomic_DNA"/>
</dbReference>
<evidence type="ECO:0000313" key="2">
    <source>
        <dbReference type="EMBL" id="KAF4721139.1"/>
    </source>
</evidence>
<protein>
    <submittedName>
        <fullName evidence="2">Uncharacterized protein</fullName>
    </submittedName>
</protein>
<gene>
    <name evidence="2" type="ORF">FOZ63_032795</name>
</gene>
<name>A0A7J6RJY4_PEROL</name>
<dbReference type="Proteomes" id="UP000553632">
    <property type="component" value="Unassembled WGS sequence"/>
</dbReference>